<organism evidence="1 2">
    <name type="scientific">Dallia pectoralis</name>
    <name type="common">Alaska blackfish</name>
    <dbReference type="NCBI Taxonomy" id="75939"/>
    <lineage>
        <taxon>Eukaryota</taxon>
        <taxon>Metazoa</taxon>
        <taxon>Chordata</taxon>
        <taxon>Craniata</taxon>
        <taxon>Vertebrata</taxon>
        <taxon>Euteleostomi</taxon>
        <taxon>Actinopterygii</taxon>
        <taxon>Neopterygii</taxon>
        <taxon>Teleostei</taxon>
        <taxon>Protacanthopterygii</taxon>
        <taxon>Esociformes</taxon>
        <taxon>Umbridae</taxon>
        <taxon>Dallia</taxon>
    </lineage>
</organism>
<sequence>MDKCQRQERERGSYISANQANQGGPDPRYQVNRQPAGGAMWTARLLLLASLFGPAALGKHCMDTVPAPGYMFAHQHVHICTALSHLEPDKERRGNQGEHGNAHGGNVGAERP</sequence>
<protein>
    <submittedName>
        <fullName evidence="1">Uncharacterized protein</fullName>
    </submittedName>
</protein>
<evidence type="ECO:0000313" key="2">
    <source>
        <dbReference type="Proteomes" id="UP001157502"/>
    </source>
</evidence>
<proteinExistence type="predicted"/>
<gene>
    <name evidence="1" type="ORF">DPEC_G00103370</name>
</gene>
<dbReference type="EMBL" id="CM055735">
    <property type="protein sequence ID" value="KAJ8008296.1"/>
    <property type="molecule type" value="Genomic_DNA"/>
</dbReference>
<dbReference type="Proteomes" id="UP001157502">
    <property type="component" value="Chromosome 8"/>
</dbReference>
<reference evidence="1" key="1">
    <citation type="submission" date="2021-05" db="EMBL/GenBank/DDBJ databases">
        <authorList>
            <person name="Pan Q."/>
            <person name="Jouanno E."/>
            <person name="Zahm M."/>
            <person name="Klopp C."/>
            <person name="Cabau C."/>
            <person name="Louis A."/>
            <person name="Berthelot C."/>
            <person name="Parey E."/>
            <person name="Roest Crollius H."/>
            <person name="Montfort J."/>
            <person name="Robinson-Rechavi M."/>
            <person name="Bouchez O."/>
            <person name="Lampietro C."/>
            <person name="Lopez Roques C."/>
            <person name="Donnadieu C."/>
            <person name="Postlethwait J."/>
            <person name="Bobe J."/>
            <person name="Dillon D."/>
            <person name="Chandos A."/>
            <person name="von Hippel F."/>
            <person name="Guiguen Y."/>
        </authorList>
    </citation>
    <scope>NUCLEOTIDE SEQUENCE</scope>
    <source>
        <strain evidence="1">YG-Jan2019</strain>
    </source>
</reference>
<accession>A0ACC2GXA8</accession>
<evidence type="ECO:0000313" key="1">
    <source>
        <dbReference type="EMBL" id="KAJ8008296.1"/>
    </source>
</evidence>
<name>A0ACC2GXA8_DALPE</name>
<comment type="caution">
    <text evidence="1">The sequence shown here is derived from an EMBL/GenBank/DDBJ whole genome shotgun (WGS) entry which is preliminary data.</text>
</comment>
<keyword evidence="2" id="KW-1185">Reference proteome</keyword>